<dbReference type="Gene3D" id="3.30.830.10">
    <property type="entry name" value="Metalloenzyme, LuxS/M16 peptidase-like"/>
    <property type="match status" value="1"/>
</dbReference>
<dbReference type="InterPro" id="IPR011249">
    <property type="entry name" value="Metalloenz_LuxS/M16"/>
</dbReference>
<name>A0A089M900_9BACL</name>
<dbReference type="GO" id="GO:0046872">
    <property type="term" value="F:metal ion binding"/>
    <property type="evidence" value="ECO:0007669"/>
    <property type="project" value="InterPro"/>
</dbReference>
<dbReference type="SUPFAM" id="SSF63411">
    <property type="entry name" value="LuxS/MPP-like metallohydrolase"/>
    <property type="match status" value="2"/>
</dbReference>
<keyword evidence="3" id="KW-1185">Reference proteome</keyword>
<gene>
    <name evidence="2" type="ORF">PGRAT_20475</name>
</gene>
<dbReference type="AlphaFoldDB" id="A0A089M900"/>
<dbReference type="KEGG" id="pgm:PGRAT_20475"/>
<protein>
    <recommendedName>
        <fullName evidence="1">Peptidase M16 N-terminal domain-containing protein</fullName>
    </recommendedName>
</protein>
<evidence type="ECO:0000259" key="1">
    <source>
        <dbReference type="Pfam" id="PF00675"/>
    </source>
</evidence>
<dbReference type="RefSeq" id="WP_025708179.1">
    <property type="nucleotide sequence ID" value="NZ_CP009287.1"/>
</dbReference>
<accession>A0A089M900</accession>
<sequence>MYPQLSRFSDGKLLIVNDDCEETMVVVCVQAGCGQEPLGKNGVAHLVEHICLAYENYISSNYEHTYKNIKFCSTGYTNYGQTVLMFTFQSHLENIYIFSRLLRTIMDADIVTEDTFKLSQTEILDECMTKKSQWEWQREIITYITNNQVQNLPVGSEDEIKKLHFNDVISYIKDFYNMDNIGIVFFTNILSQDIIPIIKPEKRRNTKNKYFNFQIKKISRNIINKNDELSLLQLNHPFKLKTVEIYFHKPYISVNLKRKLTRMLFEIISKNCIEKYIEKTEYCNYLNNLSVSDKYVSDYFYFAVFSMEFSFVDDKITLLANGIVNHLKKANLTERVLVESKKRIIPFLNEYYKSSREQLFQNISSHFFYGEPIHITREHYRDIEEIMDEISIGDILNYRNWILEESAKIVIST</sequence>
<reference evidence="2 3" key="1">
    <citation type="submission" date="2014-08" db="EMBL/GenBank/DDBJ databases">
        <title>Comparative genomics of the Paenibacillus odorifer group.</title>
        <authorList>
            <person name="den Bakker H.C."/>
            <person name="Tsai Y.-C."/>
            <person name="Martin N."/>
            <person name="Korlach J."/>
            <person name="Wiedmann M."/>
        </authorList>
    </citation>
    <scope>NUCLEOTIDE SEQUENCE [LARGE SCALE GENOMIC DNA]</scope>
    <source>
        <strain evidence="2 3">DSM 15220</strain>
    </source>
</reference>
<evidence type="ECO:0000313" key="2">
    <source>
        <dbReference type="EMBL" id="AIQ69737.1"/>
    </source>
</evidence>
<dbReference type="HOGENOM" id="CLU_603706_0_0_9"/>
<dbReference type="Proteomes" id="UP000029500">
    <property type="component" value="Chromosome"/>
</dbReference>
<feature type="domain" description="Peptidase M16 N-terminal" evidence="1">
    <location>
        <begin position="21"/>
        <end position="151"/>
    </location>
</feature>
<dbReference type="InterPro" id="IPR011765">
    <property type="entry name" value="Pept_M16_N"/>
</dbReference>
<organism evidence="2 3">
    <name type="scientific">Paenibacillus graminis</name>
    <dbReference type="NCBI Taxonomy" id="189425"/>
    <lineage>
        <taxon>Bacteria</taxon>
        <taxon>Bacillati</taxon>
        <taxon>Bacillota</taxon>
        <taxon>Bacilli</taxon>
        <taxon>Bacillales</taxon>
        <taxon>Paenibacillaceae</taxon>
        <taxon>Paenibacillus</taxon>
    </lineage>
</organism>
<dbReference type="STRING" id="189425.PGRAT_20475"/>
<proteinExistence type="predicted"/>
<evidence type="ECO:0000313" key="3">
    <source>
        <dbReference type="Proteomes" id="UP000029500"/>
    </source>
</evidence>
<dbReference type="OrthoDB" id="9811314at2"/>
<dbReference type="Pfam" id="PF00675">
    <property type="entry name" value="Peptidase_M16"/>
    <property type="match status" value="1"/>
</dbReference>
<dbReference type="EMBL" id="CP009287">
    <property type="protein sequence ID" value="AIQ69737.1"/>
    <property type="molecule type" value="Genomic_DNA"/>
</dbReference>